<accession>A0A8S0Z5L6</accession>
<sequence>MNSVYNKKRNWTLTSPNGKVRNEIDFLITYKPKMFMDVIIINQLNFLTNHRMVRGKTHGLEVKQTKKHIGHNKKPLHLLLPEQPPDKQKNSNISKQINESIKINGAPFNHLRFADDLIILSNNPNDLQVMLEQL</sequence>
<organism evidence="1 2">
    <name type="scientific">Arctia plantaginis</name>
    <name type="common">Wood tiger moth</name>
    <name type="synonym">Phalaena plantaginis</name>
    <dbReference type="NCBI Taxonomy" id="874455"/>
    <lineage>
        <taxon>Eukaryota</taxon>
        <taxon>Metazoa</taxon>
        <taxon>Ecdysozoa</taxon>
        <taxon>Arthropoda</taxon>
        <taxon>Hexapoda</taxon>
        <taxon>Insecta</taxon>
        <taxon>Pterygota</taxon>
        <taxon>Neoptera</taxon>
        <taxon>Endopterygota</taxon>
        <taxon>Lepidoptera</taxon>
        <taxon>Glossata</taxon>
        <taxon>Ditrysia</taxon>
        <taxon>Noctuoidea</taxon>
        <taxon>Erebidae</taxon>
        <taxon>Arctiinae</taxon>
        <taxon>Arctia</taxon>
    </lineage>
</organism>
<dbReference type="EMBL" id="CADEBC010000232">
    <property type="protein sequence ID" value="CAB3227126.1"/>
    <property type="molecule type" value="Genomic_DNA"/>
</dbReference>
<reference evidence="1 2" key="1">
    <citation type="submission" date="2020-04" db="EMBL/GenBank/DDBJ databases">
        <authorList>
            <person name="Wallbank WR R."/>
            <person name="Pardo Diaz C."/>
            <person name="Kozak K."/>
            <person name="Martin S."/>
            <person name="Jiggins C."/>
            <person name="Moest M."/>
            <person name="Warren A I."/>
            <person name="Byers J.R.P. K."/>
            <person name="Montejo-Kovacevich G."/>
            <person name="Yen C E."/>
        </authorList>
    </citation>
    <scope>NUCLEOTIDE SEQUENCE [LARGE SCALE GENOMIC DNA]</scope>
</reference>
<protein>
    <recommendedName>
        <fullName evidence="3">Reverse transcriptase domain-containing protein</fullName>
    </recommendedName>
</protein>
<evidence type="ECO:0000313" key="1">
    <source>
        <dbReference type="EMBL" id="CAB3227126.1"/>
    </source>
</evidence>
<gene>
    <name evidence="1" type="ORF">APLA_LOCUS3278</name>
</gene>
<keyword evidence="2" id="KW-1185">Reference proteome</keyword>
<evidence type="ECO:0000313" key="2">
    <source>
        <dbReference type="Proteomes" id="UP000494106"/>
    </source>
</evidence>
<proteinExistence type="predicted"/>
<name>A0A8S0Z5L6_ARCPL</name>
<comment type="caution">
    <text evidence="1">The sequence shown here is derived from an EMBL/GenBank/DDBJ whole genome shotgun (WGS) entry which is preliminary data.</text>
</comment>
<dbReference type="AlphaFoldDB" id="A0A8S0Z5L6"/>
<dbReference type="OrthoDB" id="410104at2759"/>
<dbReference type="Proteomes" id="UP000494106">
    <property type="component" value="Unassembled WGS sequence"/>
</dbReference>
<evidence type="ECO:0008006" key="3">
    <source>
        <dbReference type="Google" id="ProtNLM"/>
    </source>
</evidence>